<dbReference type="PANTHER" id="PTHR42718:SF46">
    <property type="entry name" value="BLR6921 PROTEIN"/>
    <property type="match status" value="1"/>
</dbReference>
<keyword evidence="2" id="KW-0813">Transport</keyword>
<feature type="transmembrane region" description="Helical" evidence="7">
    <location>
        <begin position="146"/>
        <end position="164"/>
    </location>
</feature>
<sequence>MTVAVEQAGGREPRVDAKLVKLGVVVMLGIIVSVIDGTVMVVALDTVRREFAASTGTVQWVTGAYLLATCVAIPASGYAVNRFSARTVWLAALAAFLVASVLCGIAWSVSSLIGFRIVQGLSGGFIGMVATIVLTRAAGPERAGRAFSMVAVPSSLAPVLGPVAAGAVLDAASWRWLFYGQVPLLVVALVAAARLLPHDAKDPSARLDWTGLLLLAPGLSALVFGLSTVADAGTSGADALTAPEVIGPIVAGLLLIAGFVVHALRRRATSIIDVRLFGNRNFNVAGGLLFIAGFLLYGLLFLIPLYYQQVVGLSATAAGALLAPQGLGMGIAATVVGSWSDRLGARPVVLGGLLLTAAGTLPFVFADAQPHDLLLAVALVVRGVGLAAVSIPLSATLYQAGLPQESIPHIATASAVSMRLGGAFGGAAAAVVLQVAATSVAGVGASSGASLPPEAFTVAFGAMTGLLVAPFLLALFLPGRRRAP</sequence>
<comment type="caution">
    <text evidence="9">The sequence shown here is derived from an EMBL/GenBank/DDBJ whole genome shotgun (WGS) entry which is preliminary data.</text>
</comment>
<organism evidence="9 10">
    <name type="scientific">Krasilnikovia cinnamomea</name>
    <dbReference type="NCBI Taxonomy" id="349313"/>
    <lineage>
        <taxon>Bacteria</taxon>
        <taxon>Bacillati</taxon>
        <taxon>Actinomycetota</taxon>
        <taxon>Actinomycetes</taxon>
        <taxon>Micromonosporales</taxon>
        <taxon>Micromonosporaceae</taxon>
        <taxon>Krasilnikovia</taxon>
    </lineage>
</organism>
<evidence type="ECO:0000256" key="2">
    <source>
        <dbReference type="ARBA" id="ARBA00022448"/>
    </source>
</evidence>
<dbReference type="PROSITE" id="PS50850">
    <property type="entry name" value="MFS"/>
    <property type="match status" value="1"/>
</dbReference>
<evidence type="ECO:0000256" key="1">
    <source>
        <dbReference type="ARBA" id="ARBA00004651"/>
    </source>
</evidence>
<feature type="transmembrane region" description="Helical" evidence="7">
    <location>
        <begin position="209"/>
        <end position="230"/>
    </location>
</feature>
<dbReference type="GO" id="GO:0022857">
    <property type="term" value="F:transmembrane transporter activity"/>
    <property type="evidence" value="ECO:0007669"/>
    <property type="project" value="InterPro"/>
</dbReference>
<keyword evidence="6 7" id="KW-0472">Membrane</keyword>
<keyword evidence="5 7" id="KW-1133">Transmembrane helix</keyword>
<name>A0A4Q7ZM02_9ACTN</name>
<accession>A0A4Q7ZM02</accession>
<dbReference type="InterPro" id="IPR020846">
    <property type="entry name" value="MFS_dom"/>
</dbReference>
<feature type="domain" description="Major facilitator superfamily (MFS) profile" evidence="8">
    <location>
        <begin position="22"/>
        <end position="482"/>
    </location>
</feature>
<feature type="transmembrane region" description="Helical" evidence="7">
    <location>
        <begin position="176"/>
        <end position="197"/>
    </location>
</feature>
<evidence type="ECO:0000313" key="10">
    <source>
        <dbReference type="Proteomes" id="UP000292564"/>
    </source>
</evidence>
<dbReference type="Pfam" id="PF07690">
    <property type="entry name" value="MFS_1"/>
    <property type="match status" value="1"/>
</dbReference>
<feature type="transmembrane region" description="Helical" evidence="7">
    <location>
        <begin position="455"/>
        <end position="477"/>
    </location>
</feature>
<reference evidence="9 10" key="1">
    <citation type="submission" date="2019-02" db="EMBL/GenBank/DDBJ databases">
        <title>Sequencing the genomes of 1000 actinobacteria strains.</title>
        <authorList>
            <person name="Klenk H.-P."/>
        </authorList>
    </citation>
    <scope>NUCLEOTIDE SEQUENCE [LARGE SCALE GENOMIC DNA]</scope>
    <source>
        <strain evidence="9 10">DSM 45162</strain>
    </source>
</reference>
<dbReference type="SUPFAM" id="SSF103473">
    <property type="entry name" value="MFS general substrate transporter"/>
    <property type="match status" value="1"/>
</dbReference>
<gene>
    <name evidence="9" type="ORF">EV385_3477</name>
</gene>
<feature type="transmembrane region" description="Helical" evidence="7">
    <location>
        <begin position="19"/>
        <end position="44"/>
    </location>
</feature>
<evidence type="ECO:0000256" key="7">
    <source>
        <dbReference type="SAM" id="Phobius"/>
    </source>
</evidence>
<feature type="transmembrane region" description="Helical" evidence="7">
    <location>
        <begin position="245"/>
        <end position="264"/>
    </location>
</feature>
<feature type="transmembrane region" description="Helical" evidence="7">
    <location>
        <begin position="64"/>
        <end position="81"/>
    </location>
</feature>
<feature type="transmembrane region" description="Helical" evidence="7">
    <location>
        <begin position="113"/>
        <end position="134"/>
    </location>
</feature>
<keyword evidence="10" id="KW-1185">Reference proteome</keyword>
<dbReference type="OrthoDB" id="9812221at2"/>
<dbReference type="InterPro" id="IPR011701">
    <property type="entry name" value="MFS"/>
</dbReference>
<evidence type="ECO:0000256" key="3">
    <source>
        <dbReference type="ARBA" id="ARBA00022475"/>
    </source>
</evidence>
<evidence type="ECO:0000256" key="4">
    <source>
        <dbReference type="ARBA" id="ARBA00022692"/>
    </source>
</evidence>
<feature type="transmembrane region" description="Helical" evidence="7">
    <location>
        <begin position="313"/>
        <end position="336"/>
    </location>
</feature>
<dbReference type="EMBL" id="SHKY01000001">
    <property type="protein sequence ID" value="RZU51644.1"/>
    <property type="molecule type" value="Genomic_DNA"/>
</dbReference>
<feature type="transmembrane region" description="Helical" evidence="7">
    <location>
        <begin position="348"/>
        <end position="368"/>
    </location>
</feature>
<dbReference type="RefSeq" id="WP_130510384.1">
    <property type="nucleotide sequence ID" value="NZ_SHKY01000001.1"/>
</dbReference>
<dbReference type="InterPro" id="IPR036259">
    <property type="entry name" value="MFS_trans_sf"/>
</dbReference>
<dbReference type="PANTHER" id="PTHR42718">
    <property type="entry name" value="MAJOR FACILITATOR SUPERFAMILY MULTIDRUG TRANSPORTER MFSC"/>
    <property type="match status" value="1"/>
</dbReference>
<dbReference type="NCBIfam" id="TIGR00711">
    <property type="entry name" value="efflux_EmrB"/>
    <property type="match status" value="1"/>
</dbReference>
<comment type="subcellular location">
    <subcellularLocation>
        <location evidence="1">Cell membrane</location>
        <topology evidence="1">Multi-pass membrane protein</topology>
    </subcellularLocation>
</comment>
<feature type="transmembrane region" description="Helical" evidence="7">
    <location>
        <begin position="374"/>
        <end position="399"/>
    </location>
</feature>
<dbReference type="Proteomes" id="UP000292564">
    <property type="component" value="Unassembled WGS sequence"/>
</dbReference>
<dbReference type="Gene3D" id="1.20.1250.20">
    <property type="entry name" value="MFS general substrate transporter like domains"/>
    <property type="match status" value="2"/>
</dbReference>
<dbReference type="InterPro" id="IPR004638">
    <property type="entry name" value="EmrB-like"/>
</dbReference>
<evidence type="ECO:0000313" key="9">
    <source>
        <dbReference type="EMBL" id="RZU51644.1"/>
    </source>
</evidence>
<proteinExistence type="predicted"/>
<feature type="transmembrane region" description="Helical" evidence="7">
    <location>
        <begin position="88"/>
        <end position="107"/>
    </location>
</feature>
<dbReference type="GO" id="GO:0005886">
    <property type="term" value="C:plasma membrane"/>
    <property type="evidence" value="ECO:0007669"/>
    <property type="project" value="UniProtKB-SubCell"/>
</dbReference>
<feature type="transmembrane region" description="Helical" evidence="7">
    <location>
        <begin position="284"/>
        <end position="307"/>
    </location>
</feature>
<evidence type="ECO:0000256" key="5">
    <source>
        <dbReference type="ARBA" id="ARBA00022989"/>
    </source>
</evidence>
<keyword evidence="3" id="KW-1003">Cell membrane</keyword>
<dbReference type="AlphaFoldDB" id="A0A4Q7ZM02"/>
<protein>
    <submittedName>
        <fullName evidence="9">EmrB/QacA subfamily drug resistance transporter</fullName>
    </submittedName>
</protein>
<feature type="transmembrane region" description="Helical" evidence="7">
    <location>
        <begin position="420"/>
        <end position="443"/>
    </location>
</feature>
<keyword evidence="4 7" id="KW-0812">Transmembrane</keyword>
<evidence type="ECO:0000256" key="6">
    <source>
        <dbReference type="ARBA" id="ARBA00023136"/>
    </source>
</evidence>
<evidence type="ECO:0000259" key="8">
    <source>
        <dbReference type="PROSITE" id="PS50850"/>
    </source>
</evidence>